<dbReference type="Proteomes" id="UP000075243">
    <property type="component" value="Chromosome 7"/>
</dbReference>
<dbReference type="AlphaFoldDB" id="A0A151TCM1"/>
<accession>A0A151TCM1</accession>
<dbReference type="InterPro" id="IPR025724">
    <property type="entry name" value="GAG-pre-integrase_dom"/>
</dbReference>
<dbReference type="OMA" id="PYHTITH"/>
<sequence>MSFLMGLNDSFSQIRGQILLSDPLPPIGNVFSLVLQEETQREIGTAVTHTPSINSDNMAFLVNSSTKSSAADHYKFNRRERPKCAYCGLLGHTMDKCYKLVGYPPNYSFKNRQTPVANQVLDSPEPLNQNKPDNLTHAQCQQLINFLTNLMKLDNPNEAVPTNVTGICMNTHFLLHNITYRWVIDSGATSHICRDRNMYHSYTSLSDYYVMLPNSTKVKIEGIRSIQLNDDIHLHNVLFIPSFRFNLLSLLKLLNENQFQFTMQSNNFVLQDLTTMRRIGIAKQDQGLLFFYFPESKFTFNNIDSCNLVSYDTWHKRLGHVPINVYNLIANKTILSSVDSHFHCSTCQLAKQNRLSFSNPNHFSPNFFDLLHADIWGPFRELTYDGFKYFLTLVEDKSRFTWIFLLKNKSDCAIVIPQFISYIETQFNKTPKTFRSDNAKELSFTDLFSKKGIIHQFSCVERPQQNSVVERKHLHILNIARALMFQSNVPLKFWGECVKTAVFLMNRTPSLILDSKSPFEILYDKIPNYVDFRVFGSLCYASTLLSSRHKFTHRAVAAVFLGYPKGYKGYKLLDLSTKQIFISRDVKFFEHIFSFKPAHQTISDPYITPNITYSHTLDDIDDHNTIAPYTTTIPHTPPTIMDQPSLRRSNKTSNPPSYLNDYHCYNAIDSSITTYPIQNYLDYSHLSNSYRHYICQILEHFEPQTYAQAIKHTS</sequence>
<dbReference type="GO" id="GO:0015074">
    <property type="term" value="P:DNA integration"/>
    <property type="evidence" value="ECO:0007669"/>
    <property type="project" value="InterPro"/>
</dbReference>
<dbReference type="InterPro" id="IPR057670">
    <property type="entry name" value="SH3_retrovirus"/>
</dbReference>
<dbReference type="Pfam" id="PF00665">
    <property type="entry name" value="rve"/>
    <property type="match status" value="1"/>
</dbReference>
<dbReference type="InterPro" id="IPR001584">
    <property type="entry name" value="Integrase_cat-core"/>
</dbReference>
<organism evidence="3 4">
    <name type="scientific">Cajanus cajan</name>
    <name type="common">Pigeon pea</name>
    <name type="synonym">Cajanus indicus</name>
    <dbReference type="NCBI Taxonomy" id="3821"/>
    <lineage>
        <taxon>Eukaryota</taxon>
        <taxon>Viridiplantae</taxon>
        <taxon>Streptophyta</taxon>
        <taxon>Embryophyta</taxon>
        <taxon>Tracheophyta</taxon>
        <taxon>Spermatophyta</taxon>
        <taxon>Magnoliopsida</taxon>
        <taxon>eudicotyledons</taxon>
        <taxon>Gunneridae</taxon>
        <taxon>Pentapetalae</taxon>
        <taxon>rosids</taxon>
        <taxon>fabids</taxon>
        <taxon>Fabales</taxon>
        <taxon>Fabaceae</taxon>
        <taxon>Papilionoideae</taxon>
        <taxon>50 kb inversion clade</taxon>
        <taxon>NPAAA clade</taxon>
        <taxon>indigoferoid/millettioid clade</taxon>
        <taxon>Phaseoleae</taxon>
        <taxon>Cajanus</taxon>
    </lineage>
</organism>
<evidence type="ECO:0000313" key="4">
    <source>
        <dbReference type="Proteomes" id="UP000075243"/>
    </source>
</evidence>
<dbReference type="EMBL" id="CM003609">
    <property type="protein sequence ID" value="KYP64799.1"/>
    <property type="molecule type" value="Genomic_DNA"/>
</dbReference>
<dbReference type="InterPro" id="IPR012337">
    <property type="entry name" value="RNaseH-like_sf"/>
</dbReference>
<reference evidence="3 4" key="1">
    <citation type="journal article" date="2012" name="Nat. Biotechnol.">
        <title>Draft genome sequence of pigeonpea (Cajanus cajan), an orphan legume crop of resource-poor farmers.</title>
        <authorList>
            <person name="Varshney R.K."/>
            <person name="Chen W."/>
            <person name="Li Y."/>
            <person name="Bharti A.K."/>
            <person name="Saxena R.K."/>
            <person name="Schlueter J.A."/>
            <person name="Donoghue M.T."/>
            <person name="Azam S."/>
            <person name="Fan G."/>
            <person name="Whaley A.M."/>
            <person name="Farmer A.D."/>
            <person name="Sheridan J."/>
            <person name="Iwata A."/>
            <person name="Tuteja R."/>
            <person name="Penmetsa R.V."/>
            <person name="Wu W."/>
            <person name="Upadhyaya H.D."/>
            <person name="Yang S.P."/>
            <person name="Shah T."/>
            <person name="Saxena K.B."/>
            <person name="Michael T."/>
            <person name="McCombie W.R."/>
            <person name="Yang B."/>
            <person name="Zhang G."/>
            <person name="Yang H."/>
            <person name="Wang J."/>
            <person name="Spillane C."/>
            <person name="Cook D.R."/>
            <person name="May G.D."/>
            <person name="Xu X."/>
            <person name="Jackson S.A."/>
        </authorList>
    </citation>
    <scope>NUCLEOTIDE SEQUENCE [LARGE SCALE GENOMIC DNA]</scope>
    <source>
        <strain evidence="4">cv. Asha</strain>
    </source>
</reference>
<dbReference type="Pfam" id="PF25597">
    <property type="entry name" value="SH3_retrovirus"/>
    <property type="match status" value="1"/>
</dbReference>
<gene>
    <name evidence="3" type="ORF">KK1_019407</name>
</gene>
<dbReference type="Pfam" id="PF13976">
    <property type="entry name" value="gag_pre-integrs"/>
    <property type="match status" value="1"/>
</dbReference>
<dbReference type="PANTHER" id="PTHR42648:SF31">
    <property type="entry name" value="RNA-DIRECTED DNA POLYMERASE"/>
    <property type="match status" value="1"/>
</dbReference>
<dbReference type="Gene3D" id="3.30.420.10">
    <property type="entry name" value="Ribonuclease H-like superfamily/Ribonuclease H"/>
    <property type="match status" value="1"/>
</dbReference>
<protein>
    <submittedName>
        <fullName evidence="3">Retrovirus-related Pol polyprotein from transposon TNT 1-94</fullName>
    </submittedName>
</protein>
<dbReference type="SUPFAM" id="SSF53098">
    <property type="entry name" value="Ribonuclease H-like"/>
    <property type="match status" value="1"/>
</dbReference>
<evidence type="ECO:0000259" key="2">
    <source>
        <dbReference type="PROSITE" id="PS50994"/>
    </source>
</evidence>
<proteinExistence type="predicted"/>
<dbReference type="GO" id="GO:0006508">
    <property type="term" value="P:proteolysis"/>
    <property type="evidence" value="ECO:0007669"/>
    <property type="project" value="UniProtKB-KW"/>
</dbReference>
<keyword evidence="4" id="KW-1185">Reference proteome</keyword>
<dbReference type="InterPro" id="IPR054722">
    <property type="entry name" value="PolX-like_BBD"/>
</dbReference>
<keyword evidence="1" id="KW-0645">Protease</keyword>
<dbReference type="GO" id="GO:0008233">
    <property type="term" value="F:peptidase activity"/>
    <property type="evidence" value="ECO:0007669"/>
    <property type="project" value="UniProtKB-KW"/>
</dbReference>
<evidence type="ECO:0000256" key="1">
    <source>
        <dbReference type="ARBA" id="ARBA00022670"/>
    </source>
</evidence>
<keyword evidence="1" id="KW-0378">Hydrolase</keyword>
<dbReference type="InterPro" id="IPR036397">
    <property type="entry name" value="RNaseH_sf"/>
</dbReference>
<feature type="domain" description="Integrase catalytic" evidence="2">
    <location>
        <begin position="361"/>
        <end position="526"/>
    </location>
</feature>
<dbReference type="PROSITE" id="PS50994">
    <property type="entry name" value="INTEGRASE"/>
    <property type="match status" value="1"/>
</dbReference>
<dbReference type="PANTHER" id="PTHR42648">
    <property type="entry name" value="TRANSPOSASE, PUTATIVE-RELATED"/>
    <property type="match status" value="1"/>
</dbReference>
<dbReference type="GO" id="GO:0003676">
    <property type="term" value="F:nucleic acid binding"/>
    <property type="evidence" value="ECO:0007669"/>
    <property type="project" value="InterPro"/>
</dbReference>
<dbReference type="InterPro" id="IPR039537">
    <property type="entry name" value="Retrotran_Ty1/copia-like"/>
</dbReference>
<dbReference type="Gramene" id="C.cajan_18859.t">
    <property type="protein sequence ID" value="C.cajan_18859.t.cds1"/>
    <property type="gene ID" value="C.cajan_18859"/>
</dbReference>
<dbReference type="Pfam" id="PF22936">
    <property type="entry name" value="Pol_BBD"/>
    <property type="match status" value="1"/>
</dbReference>
<name>A0A151TCM1_CAJCA</name>
<evidence type="ECO:0000313" key="3">
    <source>
        <dbReference type="EMBL" id="KYP64799.1"/>
    </source>
</evidence>